<reference evidence="1" key="1">
    <citation type="journal article" date="2014" name="Front. Microbiol.">
        <title>High frequency of phylogenetically diverse reductive dehalogenase-homologous genes in deep subseafloor sedimentary metagenomes.</title>
        <authorList>
            <person name="Kawai M."/>
            <person name="Futagami T."/>
            <person name="Toyoda A."/>
            <person name="Takaki Y."/>
            <person name="Nishi S."/>
            <person name="Hori S."/>
            <person name="Arai W."/>
            <person name="Tsubouchi T."/>
            <person name="Morono Y."/>
            <person name="Uchiyama I."/>
            <person name="Ito T."/>
            <person name="Fujiyama A."/>
            <person name="Inagaki F."/>
            <person name="Takami H."/>
        </authorList>
    </citation>
    <scope>NUCLEOTIDE SEQUENCE</scope>
    <source>
        <strain evidence="1">Expedition CK06-06</strain>
    </source>
</reference>
<dbReference type="AlphaFoldDB" id="X1W0R5"/>
<proteinExistence type="predicted"/>
<organism evidence="1">
    <name type="scientific">marine sediment metagenome</name>
    <dbReference type="NCBI Taxonomy" id="412755"/>
    <lineage>
        <taxon>unclassified sequences</taxon>
        <taxon>metagenomes</taxon>
        <taxon>ecological metagenomes</taxon>
    </lineage>
</organism>
<dbReference type="EMBL" id="BARW01039471">
    <property type="protein sequence ID" value="GAJ20665.1"/>
    <property type="molecule type" value="Genomic_DNA"/>
</dbReference>
<sequence>MTEKQIKNPRQIPGEMPMVGLANGKPDEADIVATKLLYESYLVDGVFVCPRCGRSFPVPEKAVLHLKDEINDSMAGLQRILAVAKP</sequence>
<evidence type="ECO:0008006" key="2">
    <source>
        <dbReference type="Google" id="ProtNLM"/>
    </source>
</evidence>
<comment type="caution">
    <text evidence="1">The sequence shown here is derived from an EMBL/GenBank/DDBJ whole genome shotgun (WGS) entry which is preliminary data.</text>
</comment>
<name>X1W0R5_9ZZZZ</name>
<accession>X1W0R5</accession>
<evidence type="ECO:0000313" key="1">
    <source>
        <dbReference type="EMBL" id="GAJ20665.1"/>
    </source>
</evidence>
<gene>
    <name evidence="1" type="ORF">S12H4_60110</name>
</gene>
<protein>
    <recommendedName>
        <fullName evidence="2">C2H2-type domain-containing protein</fullName>
    </recommendedName>
</protein>
<feature type="non-terminal residue" evidence="1">
    <location>
        <position position="86"/>
    </location>
</feature>